<dbReference type="VEuPathDB" id="VectorBase:AMAM023917"/>
<evidence type="ECO:0000259" key="3">
    <source>
        <dbReference type="Pfam" id="PF24883"/>
    </source>
</evidence>
<evidence type="ECO:0000313" key="5">
    <source>
        <dbReference type="Proteomes" id="UP000075901"/>
    </source>
</evidence>
<evidence type="ECO:0000313" key="4">
    <source>
        <dbReference type="EnsemblMetazoa" id="AMAM023917-PA"/>
    </source>
</evidence>
<feature type="region of interest" description="Disordered" evidence="2">
    <location>
        <begin position="169"/>
        <end position="207"/>
    </location>
</feature>
<dbReference type="InterPro" id="IPR056884">
    <property type="entry name" value="NPHP3-like_N"/>
</dbReference>
<sequence>SVPNDIVTPSASSVPLAGAGGFFARSGGQPGASGIPPTDGGGGGHRGGGGGGAGGENGLPSLGYLVLGSNGSGKTSICNDIIDGTSGTKGMLNRRLLACYFVNSQNPECHSLSMFIRSVILQILSHSSYVNSAGSSVTGQEIINLSETSFEANEQPVNTSNDCLPEADQQQMKGAEPALNHSPLTGGHHQSPMTPAAVTEGPNASNETVDKELEDAIRTEMKINERVAEFCSSRKKVSRQQSEPVESLSRDREHPTYPYKTHPPPMTKAGAAEPNDDGEEKQDKATMSPGRPAKVSKIPIAIGSTIRSPKKQSPTKEDGGKQDKQSETDAETKLEPEEDIILEGGGEAIAEGDVSDIKLLEDEEIIDGKAVGSEETKKPLESLVTPDEASVRNDSVEKPQLQIRAAIKPMETSIPPPLPKSKNCRQVIADGYYEMLLSNPDIFESLTVDSIEKNPDDCFKKAILFPLLELCPPKNALLLLIDSIDENYIQDGNLISTLKGKQVTKSRNIAELLSNHIHLMPKWLFMVCTAKKQNKNITKLFTGFKKLTLDDLRKSHVVKDVQQYIINRLNTDFRGINLTKDIIESLNQLYIKSNGCLLYLYKVLNGIRENFFTFRE</sequence>
<feature type="compositionally biased region" description="Gly residues" evidence="2">
    <location>
        <begin position="39"/>
        <end position="54"/>
    </location>
</feature>
<feature type="region of interest" description="Disordered" evidence="2">
    <location>
        <begin position="25"/>
        <end position="54"/>
    </location>
</feature>
<keyword evidence="1" id="KW-0677">Repeat</keyword>
<accession>A0A182TC69</accession>
<dbReference type="EnsemblMetazoa" id="AMAM023917-RA">
    <property type="protein sequence ID" value="AMAM023917-PA"/>
    <property type="gene ID" value="AMAM023917"/>
</dbReference>
<feature type="domain" description="Nephrocystin 3-like N-terminal" evidence="3">
    <location>
        <begin position="66"/>
        <end position="131"/>
    </location>
</feature>
<name>A0A182TC69_9DIPT</name>
<feature type="compositionally biased region" description="Basic and acidic residues" evidence="2">
    <location>
        <begin position="314"/>
        <end position="335"/>
    </location>
</feature>
<reference evidence="4" key="2">
    <citation type="submission" date="2020-05" db="UniProtKB">
        <authorList>
            <consortium name="EnsemblMetazoa"/>
        </authorList>
    </citation>
    <scope>IDENTIFICATION</scope>
    <source>
        <strain evidence="4">maculatus3</strain>
    </source>
</reference>
<protein>
    <recommendedName>
        <fullName evidence="3">Nephrocystin 3-like N-terminal domain-containing protein</fullName>
    </recommendedName>
</protein>
<feature type="region of interest" description="Disordered" evidence="2">
    <location>
        <begin position="230"/>
        <end position="346"/>
    </location>
</feature>
<reference evidence="5" key="1">
    <citation type="submission" date="2013-09" db="EMBL/GenBank/DDBJ databases">
        <title>The Genome Sequence of Anopheles maculatus species B.</title>
        <authorList>
            <consortium name="The Broad Institute Genomics Platform"/>
            <person name="Neafsey D.E."/>
            <person name="Besansky N."/>
            <person name="Howell P."/>
            <person name="Walton C."/>
            <person name="Young S.K."/>
            <person name="Zeng Q."/>
            <person name="Gargeya S."/>
            <person name="Fitzgerald M."/>
            <person name="Haas B."/>
            <person name="Abouelleil A."/>
            <person name="Allen A.W."/>
            <person name="Alvarado L."/>
            <person name="Arachchi H.M."/>
            <person name="Berlin A.M."/>
            <person name="Chapman S.B."/>
            <person name="Gainer-Dewar J."/>
            <person name="Goldberg J."/>
            <person name="Griggs A."/>
            <person name="Gujja S."/>
            <person name="Hansen M."/>
            <person name="Howarth C."/>
            <person name="Imamovic A."/>
            <person name="Ireland A."/>
            <person name="Larimer J."/>
            <person name="McCowan C."/>
            <person name="Murphy C."/>
            <person name="Pearson M."/>
            <person name="Poon T.W."/>
            <person name="Priest M."/>
            <person name="Roberts A."/>
            <person name="Saif S."/>
            <person name="Shea T."/>
            <person name="Sisk P."/>
            <person name="Sykes S."/>
            <person name="Wortman J."/>
            <person name="Nusbaum C."/>
            <person name="Birren B."/>
        </authorList>
    </citation>
    <scope>NUCLEOTIDE SEQUENCE [LARGE SCALE GENOMIC DNA]</scope>
    <source>
        <strain evidence="5">maculatus3</strain>
    </source>
</reference>
<feature type="region of interest" description="Disordered" evidence="2">
    <location>
        <begin position="370"/>
        <end position="396"/>
    </location>
</feature>
<evidence type="ECO:0000256" key="2">
    <source>
        <dbReference type="SAM" id="MobiDB-lite"/>
    </source>
</evidence>
<dbReference type="Pfam" id="PF24883">
    <property type="entry name" value="NPHP3_N"/>
    <property type="match status" value="1"/>
</dbReference>
<organism evidence="4 5">
    <name type="scientific">Anopheles maculatus</name>
    <dbReference type="NCBI Taxonomy" id="74869"/>
    <lineage>
        <taxon>Eukaryota</taxon>
        <taxon>Metazoa</taxon>
        <taxon>Ecdysozoa</taxon>
        <taxon>Arthropoda</taxon>
        <taxon>Hexapoda</taxon>
        <taxon>Insecta</taxon>
        <taxon>Pterygota</taxon>
        <taxon>Neoptera</taxon>
        <taxon>Endopterygota</taxon>
        <taxon>Diptera</taxon>
        <taxon>Nematocera</taxon>
        <taxon>Culicoidea</taxon>
        <taxon>Culicidae</taxon>
        <taxon>Anophelinae</taxon>
        <taxon>Anopheles</taxon>
        <taxon>Anopheles maculatus group</taxon>
    </lineage>
</organism>
<evidence type="ECO:0000256" key="1">
    <source>
        <dbReference type="ARBA" id="ARBA00022737"/>
    </source>
</evidence>
<proteinExistence type="predicted"/>
<dbReference type="Proteomes" id="UP000075901">
    <property type="component" value="Unassembled WGS sequence"/>
</dbReference>
<dbReference type="AlphaFoldDB" id="A0A182TC69"/>
<keyword evidence="5" id="KW-1185">Reference proteome</keyword>